<keyword evidence="4" id="KW-1185">Reference proteome</keyword>
<accession>A0A062XWL1</accession>
<evidence type="ECO:0000259" key="2">
    <source>
        <dbReference type="Pfam" id="PF01370"/>
    </source>
</evidence>
<dbReference type="SUPFAM" id="SSF51735">
    <property type="entry name" value="NAD(P)-binding Rossmann-fold domains"/>
    <property type="match status" value="1"/>
</dbReference>
<dbReference type="PANTHER" id="PTHR48079">
    <property type="entry name" value="PROTEIN YEEZ"/>
    <property type="match status" value="1"/>
</dbReference>
<dbReference type="InterPro" id="IPR051783">
    <property type="entry name" value="NAD(P)-dependent_oxidoreduct"/>
</dbReference>
<organism evidence="3 4">
    <name type="scientific">Thermoanaerobaculum aquaticum</name>
    <dbReference type="NCBI Taxonomy" id="1312852"/>
    <lineage>
        <taxon>Bacteria</taxon>
        <taxon>Pseudomonadati</taxon>
        <taxon>Acidobacteriota</taxon>
        <taxon>Thermoanaerobaculia</taxon>
        <taxon>Thermoanaerobaculales</taxon>
        <taxon>Thermoanaerobaculaceae</taxon>
        <taxon>Thermoanaerobaculum</taxon>
    </lineage>
</organism>
<dbReference type="EMBL" id="JMFG01000016">
    <property type="protein sequence ID" value="KDA53809.1"/>
    <property type="molecule type" value="Genomic_DNA"/>
</dbReference>
<dbReference type="InterPro" id="IPR036291">
    <property type="entry name" value="NAD(P)-bd_dom_sf"/>
</dbReference>
<reference evidence="3 4" key="1">
    <citation type="submission" date="2014-04" db="EMBL/GenBank/DDBJ databases">
        <title>The Genome Sequence of Thermoanaerobaculum aquaticum MP-01, The First Cultivated Group 23 Acidobacterium.</title>
        <authorList>
            <person name="Stamps B.W."/>
            <person name="Losey N.A."/>
            <person name="Lawson P.A."/>
            <person name="Stevenson B.S."/>
        </authorList>
    </citation>
    <scope>NUCLEOTIDE SEQUENCE [LARGE SCALE GENOMIC DNA]</scope>
    <source>
        <strain evidence="3 4">MP-01</strain>
    </source>
</reference>
<dbReference type="Pfam" id="PF01370">
    <property type="entry name" value="Epimerase"/>
    <property type="match status" value="1"/>
</dbReference>
<dbReference type="RefSeq" id="WP_053334994.1">
    <property type="nucleotide sequence ID" value="NZ_JMFG01000016.1"/>
</dbReference>
<dbReference type="STRING" id="1312852.EG19_02230"/>
<name>A0A062XWL1_9BACT</name>
<gene>
    <name evidence="3" type="ORF">EG19_02230</name>
</gene>
<proteinExistence type="predicted"/>
<dbReference type="OrthoDB" id="9811743at2"/>
<dbReference type="Gene3D" id="3.40.50.720">
    <property type="entry name" value="NAD(P)-binding Rossmann-like Domain"/>
    <property type="match status" value="1"/>
</dbReference>
<evidence type="ECO:0000256" key="1">
    <source>
        <dbReference type="SAM" id="MobiDB-lite"/>
    </source>
</evidence>
<evidence type="ECO:0000313" key="4">
    <source>
        <dbReference type="Proteomes" id="UP000027284"/>
    </source>
</evidence>
<dbReference type="Proteomes" id="UP000027284">
    <property type="component" value="Unassembled WGS sequence"/>
</dbReference>
<feature type="region of interest" description="Disordered" evidence="1">
    <location>
        <begin position="143"/>
        <end position="162"/>
    </location>
</feature>
<evidence type="ECO:0000313" key="3">
    <source>
        <dbReference type="EMBL" id="KDA53809.1"/>
    </source>
</evidence>
<dbReference type="GO" id="GO:0004029">
    <property type="term" value="F:aldehyde dehydrogenase (NAD+) activity"/>
    <property type="evidence" value="ECO:0007669"/>
    <property type="project" value="TreeGrafter"/>
</dbReference>
<feature type="domain" description="NAD-dependent epimerase/dehydratase" evidence="2">
    <location>
        <begin position="31"/>
        <end position="245"/>
    </location>
</feature>
<dbReference type="AlphaFoldDB" id="A0A062XWL1"/>
<sequence length="352" mass="37250">MSASLEKSLPPPLDVQDLTALCAAIPQPIGVTGATGFVGSHLLEALVAGGAAVRLLVRDPKKLPTALASQVEVVVGDLGDDAALQQFAAGLGTVLHLAGLVRARREEQFVAANAVGTAKLVAALEKTAAKPRFVYVSSLAAAGPSPNPEGRAPEDPPAPISAYGRSKLAGERAVAGYGGSWVILRPPAIYGPRDRDVLQFFKMASQGWLFYPRGERYITVAFVGDVVLAVLRAAASSRSGSIFHLGEPTPYPMGVLLQTLVEAGKVRARVVPLPGLIFRVAGLVGDGLHLLGFRDVPMTSDKASELLARHWTAQTRSSLSALELPEPVPFRQGAVLTWAWYRREGWLPHGKI</sequence>
<dbReference type="InterPro" id="IPR001509">
    <property type="entry name" value="Epimerase_deHydtase"/>
</dbReference>
<dbReference type="PANTHER" id="PTHR48079:SF6">
    <property type="entry name" value="NAD(P)-BINDING DOMAIN-CONTAINING PROTEIN-RELATED"/>
    <property type="match status" value="1"/>
</dbReference>
<protein>
    <recommendedName>
        <fullName evidence="2">NAD-dependent epimerase/dehydratase domain-containing protein</fullName>
    </recommendedName>
</protein>
<dbReference type="GO" id="GO:0005737">
    <property type="term" value="C:cytoplasm"/>
    <property type="evidence" value="ECO:0007669"/>
    <property type="project" value="TreeGrafter"/>
</dbReference>
<comment type="caution">
    <text evidence="3">The sequence shown here is derived from an EMBL/GenBank/DDBJ whole genome shotgun (WGS) entry which is preliminary data.</text>
</comment>